<sequence length="116" mass="11865">MTITGTARPVVMMTITAMARAGAIQTGAPARSPVVAGPAWPRVPVGRVAGAVVRRMAGVVAVPVVAGVRGVVPEAVAMAAEAPVGVADRVVRAADPALRHGWKREPVYGSLFYGEQ</sequence>
<name>A0A1U9LF08_9PROT</name>
<dbReference type="AlphaFoldDB" id="A0A1U9LF08"/>
<proteinExistence type="predicted"/>
<evidence type="ECO:0000313" key="2">
    <source>
        <dbReference type="Proteomes" id="UP000189055"/>
    </source>
</evidence>
<gene>
    <name evidence="1" type="ORF">A0U91_09195</name>
</gene>
<evidence type="ECO:0000313" key="1">
    <source>
        <dbReference type="EMBL" id="AQT05046.1"/>
    </source>
</evidence>
<organism evidence="1 2">
    <name type="scientific">Acetobacter persici</name>
    <dbReference type="NCBI Taxonomy" id="1076596"/>
    <lineage>
        <taxon>Bacteria</taxon>
        <taxon>Pseudomonadati</taxon>
        <taxon>Pseudomonadota</taxon>
        <taxon>Alphaproteobacteria</taxon>
        <taxon>Acetobacterales</taxon>
        <taxon>Acetobacteraceae</taxon>
        <taxon>Acetobacter</taxon>
    </lineage>
</organism>
<dbReference type="Proteomes" id="UP000189055">
    <property type="component" value="Chromosome"/>
</dbReference>
<accession>A0A1U9LF08</accession>
<dbReference type="EMBL" id="CP014687">
    <property type="protein sequence ID" value="AQT05046.1"/>
    <property type="molecule type" value="Genomic_DNA"/>
</dbReference>
<reference evidence="1 2" key="1">
    <citation type="submission" date="2016-03" db="EMBL/GenBank/DDBJ databases">
        <title>Acetic acid bacteria sequencing.</title>
        <authorList>
            <person name="Brandt J."/>
            <person name="Jakob F."/>
            <person name="Vogel R.F."/>
        </authorList>
    </citation>
    <scope>NUCLEOTIDE SEQUENCE [LARGE SCALE GENOMIC DNA]</scope>
    <source>
        <strain evidence="1 2">TMW2.1084</strain>
    </source>
</reference>
<dbReference type="KEGG" id="aper:A0U91_09195"/>
<protein>
    <submittedName>
        <fullName evidence="1">Uncharacterized protein</fullName>
    </submittedName>
</protein>